<dbReference type="PANTHER" id="PTHR10924:SF6">
    <property type="entry name" value="SOLUTE CARRIER FAMILY 49 MEMBER A3"/>
    <property type="match status" value="1"/>
</dbReference>
<feature type="transmembrane region" description="Helical" evidence="5">
    <location>
        <begin position="98"/>
        <end position="120"/>
    </location>
</feature>
<evidence type="ECO:0000259" key="6">
    <source>
        <dbReference type="PROSITE" id="PS50850"/>
    </source>
</evidence>
<proteinExistence type="predicted"/>
<dbReference type="SUPFAM" id="SSF103473">
    <property type="entry name" value="MFS general substrate transporter"/>
    <property type="match status" value="1"/>
</dbReference>
<keyword evidence="3 5" id="KW-1133">Transmembrane helix</keyword>
<feature type="transmembrane region" description="Helical" evidence="5">
    <location>
        <begin position="244"/>
        <end position="266"/>
    </location>
</feature>
<comment type="caution">
    <text evidence="7">The sequence shown here is derived from an EMBL/GenBank/DDBJ whole genome shotgun (WGS) entry which is preliminary data.</text>
</comment>
<dbReference type="GO" id="GO:0022857">
    <property type="term" value="F:transmembrane transporter activity"/>
    <property type="evidence" value="ECO:0007669"/>
    <property type="project" value="InterPro"/>
</dbReference>
<gene>
    <name evidence="7" type="ORF">G7Y85_15805</name>
</gene>
<dbReference type="InterPro" id="IPR049680">
    <property type="entry name" value="FLVCR1-2_SLC49-like"/>
</dbReference>
<accession>A0A6M2BUS1</accession>
<dbReference type="PROSITE" id="PS50850">
    <property type="entry name" value="MFS"/>
    <property type="match status" value="1"/>
</dbReference>
<feature type="transmembrane region" description="Helical" evidence="5">
    <location>
        <begin position="273"/>
        <end position="292"/>
    </location>
</feature>
<evidence type="ECO:0000256" key="2">
    <source>
        <dbReference type="ARBA" id="ARBA00022692"/>
    </source>
</evidence>
<dbReference type="PANTHER" id="PTHR10924">
    <property type="entry name" value="MAJOR FACILITATOR SUPERFAMILY PROTEIN-RELATED"/>
    <property type="match status" value="1"/>
</dbReference>
<dbReference type="Proteomes" id="UP000472676">
    <property type="component" value="Unassembled WGS sequence"/>
</dbReference>
<dbReference type="Pfam" id="PF07690">
    <property type="entry name" value="MFS_1"/>
    <property type="match status" value="1"/>
</dbReference>
<evidence type="ECO:0000256" key="5">
    <source>
        <dbReference type="SAM" id="Phobius"/>
    </source>
</evidence>
<feature type="transmembrane region" description="Helical" evidence="5">
    <location>
        <begin position="298"/>
        <end position="319"/>
    </location>
</feature>
<feature type="domain" description="Major facilitator superfamily (MFS) profile" evidence="6">
    <location>
        <begin position="1"/>
        <end position="386"/>
    </location>
</feature>
<feature type="transmembrane region" description="Helical" evidence="5">
    <location>
        <begin position="364"/>
        <end position="383"/>
    </location>
</feature>
<feature type="transmembrane region" description="Helical" evidence="5">
    <location>
        <begin position="204"/>
        <end position="224"/>
    </location>
</feature>
<feature type="transmembrane region" description="Helical" evidence="5">
    <location>
        <begin position="163"/>
        <end position="183"/>
    </location>
</feature>
<dbReference type="InterPro" id="IPR036259">
    <property type="entry name" value="MFS_trans_sf"/>
</dbReference>
<evidence type="ECO:0000256" key="3">
    <source>
        <dbReference type="ARBA" id="ARBA00022989"/>
    </source>
</evidence>
<dbReference type="InterPro" id="IPR011701">
    <property type="entry name" value="MFS"/>
</dbReference>
<organism evidence="7 8">
    <name type="scientific">Solimonas terrae</name>
    <dbReference type="NCBI Taxonomy" id="1396819"/>
    <lineage>
        <taxon>Bacteria</taxon>
        <taxon>Pseudomonadati</taxon>
        <taxon>Pseudomonadota</taxon>
        <taxon>Gammaproteobacteria</taxon>
        <taxon>Nevskiales</taxon>
        <taxon>Nevskiaceae</taxon>
        <taxon>Solimonas</taxon>
    </lineage>
</organism>
<sequence>MKGTALRVLLIYSAFNALMQFEWLRFAPITNAVAEQYGVSVGAVGWLSLVFPLLFLPLALPAGALLDRWSAQRSLRIVMLLMLAGVALRVVLPGFAGLLIGQLVIALAQPMVMALIARLVRIWFVPEQQLQATSIGTLALFVGLALAFLLLPPTARTSIAATQRIDVLVLLLFTVLGFLLVPADPDTASPPEDQSGSWQTSAHALLQRSLLVLFALVFLGNGYFNAIFTWLEPMLAANGVDADSAGLVALAMLAGGVGGMAVVPALPALRRHLRWTIPAAALLGVPLTWLLTHLSQPHALYAVGIALGVLMLAPLPLLVDSAAEWAGEAHAGLAVSTFWLAGNAGAAAVIYGFSQLADRALWDWAGFALAALLTSEALLAPLLKKA</sequence>
<dbReference type="InterPro" id="IPR020846">
    <property type="entry name" value="MFS_dom"/>
</dbReference>
<keyword evidence="4 5" id="KW-0472">Membrane</keyword>
<evidence type="ECO:0000256" key="4">
    <source>
        <dbReference type="ARBA" id="ARBA00023136"/>
    </source>
</evidence>
<protein>
    <submittedName>
        <fullName evidence="7">MFS transporter</fullName>
    </submittedName>
</protein>
<comment type="subcellular location">
    <subcellularLocation>
        <location evidence="1">Membrane</location>
        <topology evidence="1">Multi-pass membrane protein</topology>
    </subcellularLocation>
</comment>
<keyword evidence="2 5" id="KW-0812">Transmembrane</keyword>
<evidence type="ECO:0000313" key="8">
    <source>
        <dbReference type="Proteomes" id="UP000472676"/>
    </source>
</evidence>
<feature type="transmembrane region" description="Helical" evidence="5">
    <location>
        <begin position="74"/>
        <end position="92"/>
    </location>
</feature>
<dbReference type="Gene3D" id="1.20.1250.20">
    <property type="entry name" value="MFS general substrate transporter like domains"/>
    <property type="match status" value="1"/>
</dbReference>
<dbReference type="GO" id="GO:0016020">
    <property type="term" value="C:membrane"/>
    <property type="evidence" value="ECO:0007669"/>
    <property type="project" value="UniProtKB-SubCell"/>
</dbReference>
<name>A0A6M2BUS1_9GAMM</name>
<evidence type="ECO:0000313" key="7">
    <source>
        <dbReference type="EMBL" id="NGY06238.1"/>
    </source>
</evidence>
<dbReference type="RefSeq" id="WP_166259348.1">
    <property type="nucleotide sequence ID" value="NZ_JAAMOW010000008.1"/>
</dbReference>
<reference evidence="7 8" key="1">
    <citation type="journal article" date="2014" name="Int. J. Syst. Evol. Microbiol.">
        <title>Solimonas terrae sp. nov., isolated from soil.</title>
        <authorList>
            <person name="Kim S.J."/>
            <person name="Moon J.Y."/>
            <person name="Weon H.Y."/>
            <person name="Ahn J.H."/>
            <person name="Chen W.M."/>
            <person name="Kwon S.W."/>
        </authorList>
    </citation>
    <scope>NUCLEOTIDE SEQUENCE [LARGE SCALE GENOMIC DNA]</scope>
    <source>
        <strain evidence="7 8">KIS83-12</strain>
    </source>
</reference>
<dbReference type="AlphaFoldDB" id="A0A6M2BUS1"/>
<feature type="transmembrane region" description="Helical" evidence="5">
    <location>
        <begin position="43"/>
        <end position="62"/>
    </location>
</feature>
<keyword evidence="8" id="KW-1185">Reference proteome</keyword>
<feature type="transmembrane region" description="Helical" evidence="5">
    <location>
        <begin position="132"/>
        <end position="151"/>
    </location>
</feature>
<feature type="transmembrane region" description="Helical" evidence="5">
    <location>
        <begin position="331"/>
        <end position="352"/>
    </location>
</feature>
<dbReference type="EMBL" id="JAAMOW010000008">
    <property type="protein sequence ID" value="NGY06238.1"/>
    <property type="molecule type" value="Genomic_DNA"/>
</dbReference>
<evidence type="ECO:0000256" key="1">
    <source>
        <dbReference type="ARBA" id="ARBA00004141"/>
    </source>
</evidence>